<evidence type="ECO:0000313" key="2">
    <source>
        <dbReference type="Proteomes" id="UP000038009"/>
    </source>
</evidence>
<sequence>MPVDYSARLEALRQLYERVLQKDESIPESAYKEAGVKNKARIKDIEKEISAVKKMVSMEVKKVVDEDIEKETAQLAKESGITVEEFKATVLGTDRPSKANFAAASALQKKERADQRQLKEMRRQLDLGEFDMQVDYV</sequence>
<proteinExistence type="predicted"/>
<protein>
    <submittedName>
        <fullName evidence="1">Uncharacterized protein</fullName>
    </submittedName>
</protein>
<keyword evidence="2" id="KW-1185">Reference proteome</keyword>
<organism evidence="1 2">
    <name type="scientific">Leptomonas seymouri</name>
    <dbReference type="NCBI Taxonomy" id="5684"/>
    <lineage>
        <taxon>Eukaryota</taxon>
        <taxon>Discoba</taxon>
        <taxon>Euglenozoa</taxon>
        <taxon>Kinetoplastea</taxon>
        <taxon>Metakinetoplastina</taxon>
        <taxon>Trypanosomatida</taxon>
        <taxon>Trypanosomatidae</taxon>
        <taxon>Leishmaniinae</taxon>
        <taxon>Leptomonas</taxon>
    </lineage>
</organism>
<reference evidence="1 2" key="1">
    <citation type="journal article" date="2015" name="PLoS Pathog.">
        <title>Leptomonas seymouri: Adaptations to the Dixenous Life Cycle Analyzed by Genome Sequencing, Transcriptome Profiling and Co-infection with Leishmania donovani.</title>
        <authorList>
            <person name="Kraeva N."/>
            <person name="Butenko A."/>
            <person name="Hlavacova J."/>
            <person name="Kostygov A."/>
            <person name="Myskova J."/>
            <person name="Grybchuk D."/>
            <person name="Lestinova T."/>
            <person name="Votypka J."/>
            <person name="Volf P."/>
            <person name="Opperdoes F."/>
            <person name="Flegontov P."/>
            <person name="Lukes J."/>
            <person name="Yurchenko V."/>
        </authorList>
    </citation>
    <scope>NUCLEOTIDE SEQUENCE [LARGE SCALE GENOMIC DNA]</scope>
    <source>
        <strain evidence="1 2">ATCC 30220</strain>
    </source>
</reference>
<dbReference type="OrthoDB" id="273179at2759"/>
<comment type="caution">
    <text evidence="1">The sequence shown here is derived from an EMBL/GenBank/DDBJ whole genome shotgun (WGS) entry which is preliminary data.</text>
</comment>
<name>A0A0N1IMF6_LEPSE</name>
<dbReference type="OMA" id="AMAKEHK"/>
<dbReference type="AlphaFoldDB" id="A0A0N1IMF6"/>
<accession>A0A0N1IMF6</accession>
<dbReference type="EMBL" id="LJSK01000018">
    <property type="protein sequence ID" value="KPI89713.1"/>
    <property type="molecule type" value="Genomic_DNA"/>
</dbReference>
<dbReference type="Proteomes" id="UP000038009">
    <property type="component" value="Unassembled WGS sequence"/>
</dbReference>
<evidence type="ECO:0000313" key="1">
    <source>
        <dbReference type="EMBL" id="KPI89713.1"/>
    </source>
</evidence>
<dbReference type="VEuPathDB" id="TriTrypDB:Lsey_0018_0430"/>
<gene>
    <name evidence="1" type="ORF">ABL78_1206</name>
</gene>